<gene>
    <name evidence="3" type="primary">PHHY_1</name>
    <name evidence="3" type="ORF">LSUE1_G000968</name>
</gene>
<evidence type="ECO:0000256" key="1">
    <source>
        <dbReference type="ARBA" id="ARBA00022630"/>
    </source>
</evidence>
<dbReference type="EMBL" id="QGMK01000058">
    <property type="protein sequence ID" value="TVY84751.1"/>
    <property type="molecule type" value="Genomic_DNA"/>
</dbReference>
<dbReference type="InterPro" id="IPR036188">
    <property type="entry name" value="FAD/NAD-bd_sf"/>
</dbReference>
<dbReference type="Proteomes" id="UP000469558">
    <property type="component" value="Unassembled WGS sequence"/>
</dbReference>
<dbReference type="Gene3D" id="3.50.50.60">
    <property type="entry name" value="FAD/NAD(P)-binding domain"/>
    <property type="match status" value="1"/>
</dbReference>
<accession>A0A8T9CH13</accession>
<protein>
    <submittedName>
        <fullName evidence="3">Phenol hydroxylase</fullName>
    </submittedName>
</protein>
<dbReference type="GO" id="GO:0004497">
    <property type="term" value="F:monooxygenase activity"/>
    <property type="evidence" value="ECO:0007669"/>
    <property type="project" value="UniProtKB-ARBA"/>
</dbReference>
<dbReference type="OrthoDB" id="1716816at2759"/>
<sequence>MATTEPSKVDVLIIGAGPSGQADGLQSRTFEILDSMGIGQDLWREANHMLDIRFWSPDERNDLCRADKIADSIPGISRFQQATLHQSRIEDYLLKYISQYSNIAVEYSKMPESLDIDVEDIEDVEAYPISVAVRHLPPKLVLCLLAWKSLMVFSEAT</sequence>
<name>A0A8T9CH13_9HELO</name>
<proteinExistence type="predicted"/>
<evidence type="ECO:0000313" key="3">
    <source>
        <dbReference type="EMBL" id="TVY84751.1"/>
    </source>
</evidence>
<keyword evidence="4" id="KW-1185">Reference proteome</keyword>
<dbReference type="InterPro" id="IPR050641">
    <property type="entry name" value="RIFMO-like"/>
</dbReference>
<keyword evidence="2" id="KW-0274">FAD</keyword>
<dbReference type="PANTHER" id="PTHR43004:SF20">
    <property type="entry name" value="2-MONOOXYGENASE, PUTATIVE (AFU_ORTHOLOGUE AFUA_1G13660)-RELATED"/>
    <property type="match status" value="1"/>
</dbReference>
<dbReference type="Gene3D" id="3.30.9.10">
    <property type="entry name" value="D-Amino Acid Oxidase, subunit A, domain 2"/>
    <property type="match status" value="1"/>
</dbReference>
<keyword evidence="1" id="KW-0285">Flavoprotein</keyword>
<dbReference type="PANTHER" id="PTHR43004">
    <property type="entry name" value="TRK SYSTEM POTASSIUM UPTAKE PROTEIN"/>
    <property type="match status" value="1"/>
</dbReference>
<comment type="caution">
    <text evidence="3">The sequence shown here is derived from an EMBL/GenBank/DDBJ whole genome shotgun (WGS) entry which is preliminary data.</text>
</comment>
<organism evidence="3 4">
    <name type="scientific">Lachnellula suecica</name>
    <dbReference type="NCBI Taxonomy" id="602035"/>
    <lineage>
        <taxon>Eukaryota</taxon>
        <taxon>Fungi</taxon>
        <taxon>Dikarya</taxon>
        <taxon>Ascomycota</taxon>
        <taxon>Pezizomycotina</taxon>
        <taxon>Leotiomycetes</taxon>
        <taxon>Helotiales</taxon>
        <taxon>Lachnaceae</taxon>
        <taxon>Lachnellula</taxon>
    </lineage>
</organism>
<dbReference type="SUPFAM" id="SSF51905">
    <property type="entry name" value="FAD/NAD(P)-binding domain"/>
    <property type="match status" value="1"/>
</dbReference>
<evidence type="ECO:0000256" key="2">
    <source>
        <dbReference type="ARBA" id="ARBA00022827"/>
    </source>
</evidence>
<dbReference type="AlphaFoldDB" id="A0A8T9CH13"/>
<reference evidence="3 4" key="1">
    <citation type="submission" date="2018-05" db="EMBL/GenBank/DDBJ databases">
        <title>Genome sequencing and assembly of the regulated plant pathogen Lachnellula willkommii and related sister species for the development of diagnostic species identification markers.</title>
        <authorList>
            <person name="Giroux E."/>
            <person name="Bilodeau G."/>
        </authorList>
    </citation>
    <scope>NUCLEOTIDE SEQUENCE [LARGE SCALE GENOMIC DNA]</scope>
    <source>
        <strain evidence="3 4">CBS 268.59</strain>
    </source>
</reference>
<evidence type="ECO:0000313" key="4">
    <source>
        <dbReference type="Proteomes" id="UP000469558"/>
    </source>
</evidence>